<reference evidence="15 16" key="1">
    <citation type="journal article" date="2016" name="Genome Biol. Evol.">
        <title>Divergent and convergent evolution of fungal pathogenicity.</title>
        <authorList>
            <person name="Shang Y."/>
            <person name="Xiao G."/>
            <person name="Zheng P."/>
            <person name="Cen K."/>
            <person name="Zhan S."/>
            <person name="Wang C."/>
        </authorList>
    </citation>
    <scope>NUCLEOTIDE SEQUENCE [LARGE SCALE GENOMIC DNA]</scope>
    <source>
        <strain evidence="15 16">RCEF 4871</strain>
    </source>
</reference>
<name>A0A166WTC0_METRR</name>
<dbReference type="InterPro" id="IPR051681">
    <property type="entry name" value="Ser/Thr_Kinases-Pseudokinases"/>
</dbReference>
<feature type="domain" description="Protein kinase" evidence="14">
    <location>
        <begin position="109"/>
        <end position="376"/>
    </location>
</feature>
<accession>A0A166WTC0</accession>
<dbReference type="EC" id="2.7.11.1" evidence="3"/>
<dbReference type="PROSITE" id="PS50011">
    <property type="entry name" value="PROTEIN_KINASE_DOM"/>
    <property type="match status" value="1"/>
</dbReference>
<comment type="function">
    <text evidence="1">Component of the EKC/KEOPS complex that is required for the formation of a threonylcarbamoyl group on adenosine at position 37 (t(6)A37) in tRNAs that read codons beginning with adenine. The complex is probably involved in the transfer of the threonylcarbamoyl moiety of threonylcarbamoyl-AMP (TC-AMP) to the N6 group of A37. BUD32 has ATPase activity in the context of the EKC/KEOPS complex and likely plays a supporting role to the catalytic subunit KAE1. The EKC/KEOPS complex also promotes both telomere uncapping and telomere elongation. The complex is required for efficient recruitment of transcriptional coactivators.</text>
</comment>
<evidence type="ECO:0000256" key="12">
    <source>
        <dbReference type="ARBA" id="ARBA00047899"/>
    </source>
</evidence>
<evidence type="ECO:0000256" key="5">
    <source>
        <dbReference type="ARBA" id="ARBA00019973"/>
    </source>
</evidence>
<evidence type="ECO:0000256" key="13">
    <source>
        <dbReference type="ARBA" id="ARBA00048679"/>
    </source>
</evidence>
<keyword evidence="7" id="KW-0547">Nucleotide-binding</keyword>
<dbReference type="Proteomes" id="UP000243498">
    <property type="component" value="Unassembled WGS sequence"/>
</dbReference>
<organism evidence="15 16">
    <name type="scientific">Metarhizium rileyi (strain RCEF 4871)</name>
    <name type="common">Nomuraea rileyi</name>
    <dbReference type="NCBI Taxonomy" id="1649241"/>
    <lineage>
        <taxon>Eukaryota</taxon>
        <taxon>Fungi</taxon>
        <taxon>Dikarya</taxon>
        <taxon>Ascomycota</taxon>
        <taxon>Pezizomycotina</taxon>
        <taxon>Sordariomycetes</taxon>
        <taxon>Hypocreomycetidae</taxon>
        <taxon>Hypocreales</taxon>
        <taxon>Clavicipitaceae</taxon>
        <taxon>Metarhizium</taxon>
    </lineage>
</organism>
<comment type="subunit">
    <text evidence="2">Component of the EKC/KEOPS complex composed of at least BUD32, CGI121, GON7, KAE1 and PCC1; the whole complex dimerizes.</text>
</comment>
<protein>
    <recommendedName>
        <fullName evidence="5">EKC/KEOPS complex subunit BUD32</fullName>
        <ecNumber evidence="3">2.7.11.1</ecNumber>
    </recommendedName>
    <alternativeName>
        <fullName evidence="10 11">Atypical Serine/threonine protein kinase BUD32</fullName>
    </alternativeName>
    <alternativeName>
        <fullName evidence="4">EKC/KEOPS complex subunit bud32</fullName>
    </alternativeName>
</protein>
<dbReference type="OrthoDB" id="1668230at2759"/>
<dbReference type="InterPro" id="IPR008266">
    <property type="entry name" value="Tyr_kinase_AS"/>
</dbReference>
<dbReference type="GO" id="GO:0004674">
    <property type="term" value="F:protein serine/threonine kinase activity"/>
    <property type="evidence" value="ECO:0007669"/>
    <property type="project" value="UniProtKB-EC"/>
</dbReference>
<comment type="caution">
    <text evidence="15">The sequence shown here is derived from an EMBL/GenBank/DDBJ whole genome shotgun (WGS) entry which is preliminary data.</text>
</comment>
<dbReference type="AlphaFoldDB" id="A0A166WTC0"/>
<dbReference type="InterPro" id="IPR011009">
    <property type="entry name" value="Kinase-like_dom_sf"/>
</dbReference>
<evidence type="ECO:0000256" key="4">
    <source>
        <dbReference type="ARBA" id="ARBA00013948"/>
    </source>
</evidence>
<evidence type="ECO:0000256" key="2">
    <source>
        <dbReference type="ARBA" id="ARBA00011534"/>
    </source>
</evidence>
<evidence type="ECO:0000313" key="16">
    <source>
        <dbReference type="Proteomes" id="UP000243498"/>
    </source>
</evidence>
<dbReference type="OMA" id="QEITYIC"/>
<dbReference type="SUPFAM" id="SSF56112">
    <property type="entry name" value="Protein kinase-like (PK-like)"/>
    <property type="match status" value="1"/>
</dbReference>
<gene>
    <name evidence="15" type="ORF">NOR_08168</name>
</gene>
<keyword evidence="9" id="KW-0067">ATP-binding</keyword>
<dbReference type="PROSITE" id="PS00109">
    <property type="entry name" value="PROTEIN_KINASE_TYR"/>
    <property type="match status" value="1"/>
</dbReference>
<evidence type="ECO:0000256" key="1">
    <source>
        <dbReference type="ARBA" id="ARBA00003747"/>
    </source>
</evidence>
<dbReference type="Gene3D" id="1.10.510.10">
    <property type="entry name" value="Transferase(Phosphotransferase) domain 1"/>
    <property type="match status" value="1"/>
</dbReference>
<evidence type="ECO:0000256" key="3">
    <source>
        <dbReference type="ARBA" id="ARBA00012513"/>
    </source>
</evidence>
<keyword evidence="16" id="KW-1185">Reference proteome</keyword>
<dbReference type="PANTHER" id="PTHR44329">
    <property type="entry name" value="SERINE/THREONINE-PROTEIN KINASE TNNI3K-RELATED"/>
    <property type="match status" value="1"/>
</dbReference>
<comment type="catalytic activity">
    <reaction evidence="13">
        <text>L-seryl-[protein] + ATP = O-phospho-L-seryl-[protein] + ADP + H(+)</text>
        <dbReference type="Rhea" id="RHEA:17989"/>
        <dbReference type="Rhea" id="RHEA-COMP:9863"/>
        <dbReference type="Rhea" id="RHEA-COMP:11604"/>
        <dbReference type="ChEBI" id="CHEBI:15378"/>
        <dbReference type="ChEBI" id="CHEBI:29999"/>
        <dbReference type="ChEBI" id="CHEBI:30616"/>
        <dbReference type="ChEBI" id="CHEBI:83421"/>
        <dbReference type="ChEBI" id="CHEBI:456216"/>
        <dbReference type="EC" id="2.7.11.1"/>
    </reaction>
</comment>
<dbReference type="EMBL" id="AZHC01000045">
    <property type="protein sequence ID" value="OAA35076.1"/>
    <property type="molecule type" value="Genomic_DNA"/>
</dbReference>
<evidence type="ECO:0000256" key="11">
    <source>
        <dbReference type="ARBA" id="ARBA00033194"/>
    </source>
</evidence>
<dbReference type="Pfam" id="PF00069">
    <property type="entry name" value="Pkinase"/>
    <property type="match status" value="1"/>
</dbReference>
<evidence type="ECO:0000256" key="8">
    <source>
        <dbReference type="ARBA" id="ARBA00022777"/>
    </source>
</evidence>
<proteinExistence type="predicted"/>
<evidence type="ECO:0000259" key="14">
    <source>
        <dbReference type="PROSITE" id="PS50011"/>
    </source>
</evidence>
<keyword evidence="8" id="KW-0418">Kinase</keyword>
<evidence type="ECO:0000256" key="10">
    <source>
        <dbReference type="ARBA" id="ARBA00030980"/>
    </source>
</evidence>
<dbReference type="InterPro" id="IPR000719">
    <property type="entry name" value="Prot_kinase_dom"/>
</dbReference>
<evidence type="ECO:0000313" key="15">
    <source>
        <dbReference type="EMBL" id="OAA35076.1"/>
    </source>
</evidence>
<evidence type="ECO:0000256" key="6">
    <source>
        <dbReference type="ARBA" id="ARBA00022679"/>
    </source>
</evidence>
<sequence length="376" mass="42747">MFSIFADKRSRQSPALKWVALWRYILGPCAFTWKAACRFLFRGPNAQSLDCEVQNQQHQQQSKTGRAEHPRQLTYVPIPGPWRREEKPNWPESAFCVPADVPDDTIYYITKGRWIGEGDTAHIELLPSGHVVKYPKSNPYCRKEEEENRNRVRLEAEVYKRLKHSPYIPRFIDWEPGSCCLTLEHLENGSLEAYARKHVEVTADDRVLNHVPMEVRTRWAVQAAKAIADVHAVQVVHCDVTPRNFLLSAELDLRVSDFAGCSISGSSPLIAPGARYQPPGWNWKLKALEEHDLFALGSVLYFIMVGIELYADLEEDEAEDLFRGGEFPPVDHLPCAGVIQGCWNMTYSSAHQVVHALNGLGWEAYSKQCSLRPCDS</sequence>
<comment type="catalytic activity">
    <reaction evidence="12">
        <text>L-threonyl-[protein] + ATP = O-phospho-L-threonyl-[protein] + ADP + H(+)</text>
        <dbReference type="Rhea" id="RHEA:46608"/>
        <dbReference type="Rhea" id="RHEA-COMP:11060"/>
        <dbReference type="Rhea" id="RHEA-COMP:11605"/>
        <dbReference type="ChEBI" id="CHEBI:15378"/>
        <dbReference type="ChEBI" id="CHEBI:30013"/>
        <dbReference type="ChEBI" id="CHEBI:30616"/>
        <dbReference type="ChEBI" id="CHEBI:61977"/>
        <dbReference type="ChEBI" id="CHEBI:456216"/>
        <dbReference type="EC" id="2.7.11.1"/>
    </reaction>
</comment>
<evidence type="ECO:0000256" key="9">
    <source>
        <dbReference type="ARBA" id="ARBA00022840"/>
    </source>
</evidence>
<dbReference type="STRING" id="1081105.A0A166WTC0"/>
<dbReference type="PANTHER" id="PTHR44329:SF288">
    <property type="entry name" value="MITOGEN-ACTIVATED PROTEIN KINASE KINASE KINASE 20"/>
    <property type="match status" value="1"/>
</dbReference>
<keyword evidence="6" id="KW-0808">Transferase</keyword>
<dbReference type="GO" id="GO:0005524">
    <property type="term" value="F:ATP binding"/>
    <property type="evidence" value="ECO:0007669"/>
    <property type="project" value="UniProtKB-KW"/>
</dbReference>
<evidence type="ECO:0000256" key="7">
    <source>
        <dbReference type="ARBA" id="ARBA00022741"/>
    </source>
</evidence>